<feature type="transmembrane region" description="Helical" evidence="1">
    <location>
        <begin position="21"/>
        <end position="41"/>
    </location>
</feature>
<keyword evidence="1" id="KW-1133">Transmembrane helix</keyword>
<reference evidence="2 3" key="1">
    <citation type="submission" date="2024-02" db="EMBL/GenBank/DDBJ databases">
        <authorList>
            <person name="Chen Y."/>
            <person name="Shah S."/>
            <person name="Dougan E. K."/>
            <person name="Thang M."/>
            <person name="Chan C."/>
        </authorList>
    </citation>
    <scope>NUCLEOTIDE SEQUENCE [LARGE SCALE GENOMIC DNA]</scope>
</reference>
<keyword evidence="1" id="KW-0472">Membrane</keyword>
<evidence type="ECO:0000313" key="3">
    <source>
        <dbReference type="Proteomes" id="UP001642464"/>
    </source>
</evidence>
<gene>
    <name evidence="2" type="ORF">SCF082_LOCUS36380</name>
</gene>
<name>A0ABP0PFP4_9DINO</name>
<proteinExistence type="predicted"/>
<sequence length="310" mass="34167">MKLRAETNFLLRKQLKQALGPFEIIGGAALSTLAFVLAFWSSSCLIRASSPSVAMLIVGVLAIMAFLANYIGVARYRLQRTCRAWLVIALCLWAGILVGLVLGNNYWWMGVAKYQEYQQMASYVNVHPSRDKGGSFMDAAAIYFKDSSKVDRTKAIAFRNGLTYCIAPIYLEPLEAGSNATNSRRTSSGFLIPSSGTLDFWAVGTDCCGTTGTSFTCYDGANPFARSGLRVLDETHTAMYQLAVQEWTATTGIPAKNPLFFMWSLDPVAVEEKLKGLASNSLIKFGFVYALASLFVSYALHMFLRYFKVL</sequence>
<evidence type="ECO:0000256" key="1">
    <source>
        <dbReference type="SAM" id="Phobius"/>
    </source>
</evidence>
<dbReference type="EMBL" id="CAXAMM010035780">
    <property type="protein sequence ID" value="CAK9074850.1"/>
    <property type="molecule type" value="Genomic_DNA"/>
</dbReference>
<evidence type="ECO:0000313" key="2">
    <source>
        <dbReference type="EMBL" id="CAK9074850.1"/>
    </source>
</evidence>
<feature type="transmembrane region" description="Helical" evidence="1">
    <location>
        <begin position="84"/>
        <end position="108"/>
    </location>
</feature>
<comment type="caution">
    <text evidence="2">The sequence shown here is derived from an EMBL/GenBank/DDBJ whole genome shotgun (WGS) entry which is preliminary data.</text>
</comment>
<protein>
    <submittedName>
        <fullName evidence="2">Uncharacterized protein</fullName>
    </submittedName>
</protein>
<feature type="transmembrane region" description="Helical" evidence="1">
    <location>
        <begin position="53"/>
        <end position="72"/>
    </location>
</feature>
<keyword evidence="1" id="KW-0812">Transmembrane</keyword>
<feature type="transmembrane region" description="Helical" evidence="1">
    <location>
        <begin position="287"/>
        <end position="307"/>
    </location>
</feature>
<accession>A0ABP0PFP4</accession>
<dbReference type="Proteomes" id="UP001642464">
    <property type="component" value="Unassembled WGS sequence"/>
</dbReference>
<organism evidence="2 3">
    <name type="scientific">Durusdinium trenchii</name>
    <dbReference type="NCBI Taxonomy" id="1381693"/>
    <lineage>
        <taxon>Eukaryota</taxon>
        <taxon>Sar</taxon>
        <taxon>Alveolata</taxon>
        <taxon>Dinophyceae</taxon>
        <taxon>Suessiales</taxon>
        <taxon>Symbiodiniaceae</taxon>
        <taxon>Durusdinium</taxon>
    </lineage>
</organism>
<keyword evidence="3" id="KW-1185">Reference proteome</keyword>